<keyword evidence="3" id="KW-0808">Transferase</keyword>
<proteinExistence type="predicted"/>
<dbReference type="EMBL" id="BKCJ010005303">
    <property type="protein sequence ID" value="GEU65989.1"/>
    <property type="molecule type" value="Genomic_DNA"/>
</dbReference>
<sequence length="803" mass="90262">MVPTTTSLTDFSGETIWPLGQLRLLVTIWDAEHYTKAWMNIMIVRSPSPYNGIIGRPGIREIQAVPSTAHRMLKFPVNGKIVTIRSTIITPTECATIAATPKHPAKKAEARHKNFKVAIHPDFPDQEITIGGAVSTKARTELCTLFKGNLDIFAWQPFDTTGVPRSIVEHRLDIREGYSPVRQKKRGQAGPGVRQGNPSRGTKTGRGRNSARSILPRLVIQRCHGEGARWSYPSAATPLSVSWMPTKAIIKYRWSSKMRKRWLSIPVTGRRNVSRIHDQSGRDKTVPRQDEGRATAPIHTRKDVQSLNRKLASLNRFISKLVKKIFATIQNLEEVHQKNDFHLTPEAEQAFKQLKQHLAKLPMLVAPNPKKELIMYLSASYEAISAGLMSEKDTVQAPVLVKTLKEKSIQKKEMTTVVEEEGPTWMTPIIKYLRDETLPDNRNEASKVRIKARQYELLEGILYRRSFLKPWLRYVRPLQADYVIRKIHEGSCSMHAGPRSVVAKAMRSRHPQQPLTPITAPCPFYKWGIDTAGPFLEGLGKVKFLIVAMDYFTKWIEANAVATISGSQVKKFVWDNIVWYPHIAAACHELNSEGSGSAWKKYVNARVAGLFILVLLEYPNGKGVVRATSRGLDMAPHWLGVRAAPLMSPRQDETSEPLLYARRMDGPYRCKDATRGRNDDPVTSGCRSSMQMTMHEVVHEMVVGECHEPNYEGSGSAWKEYVNVRVGGLLLVLLEYPNGKGVVRVTSRGLDMAPHRLRVGAAPLMSPRQDETSEPLLYARRMAGPYRCKDATRGRNYDPVTGG</sequence>
<dbReference type="SUPFAM" id="SSF53098">
    <property type="entry name" value="Ribonuclease H-like"/>
    <property type="match status" value="1"/>
</dbReference>
<evidence type="ECO:0000256" key="1">
    <source>
        <dbReference type="SAM" id="MobiDB-lite"/>
    </source>
</evidence>
<comment type="caution">
    <text evidence="3">The sequence shown here is derived from an EMBL/GenBank/DDBJ whole genome shotgun (WGS) entry which is preliminary data.</text>
</comment>
<dbReference type="Gene3D" id="3.30.70.270">
    <property type="match status" value="1"/>
</dbReference>
<feature type="region of interest" description="Disordered" evidence="1">
    <location>
        <begin position="178"/>
        <end position="211"/>
    </location>
</feature>
<evidence type="ECO:0000313" key="3">
    <source>
        <dbReference type="EMBL" id="GEU65989.1"/>
    </source>
</evidence>
<dbReference type="PANTHER" id="PTHR48475:SF2">
    <property type="entry name" value="RIBONUCLEASE H"/>
    <property type="match status" value="1"/>
</dbReference>
<name>A0A6L2LXX0_TANCI</name>
<dbReference type="Gene3D" id="3.30.420.10">
    <property type="entry name" value="Ribonuclease H-like superfamily/Ribonuclease H"/>
    <property type="match status" value="1"/>
</dbReference>
<keyword evidence="3" id="KW-0695">RNA-directed DNA polymerase</keyword>
<dbReference type="AlphaFoldDB" id="A0A6L2LXX0"/>
<dbReference type="InterPro" id="IPR036397">
    <property type="entry name" value="RNaseH_sf"/>
</dbReference>
<feature type="domain" description="Reverse transcriptase/retrotransposon-derived protein RNase H-like" evidence="2">
    <location>
        <begin position="344"/>
        <end position="400"/>
    </location>
</feature>
<gene>
    <name evidence="3" type="ORF">Tci_037967</name>
</gene>
<reference evidence="3" key="1">
    <citation type="journal article" date="2019" name="Sci. Rep.">
        <title>Draft genome of Tanacetum cinerariifolium, the natural source of mosquito coil.</title>
        <authorList>
            <person name="Yamashiro T."/>
            <person name="Shiraishi A."/>
            <person name="Satake H."/>
            <person name="Nakayama K."/>
        </authorList>
    </citation>
    <scope>NUCLEOTIDE SEQUENCE</scope>
</reference>
<dbReference type="InterPro" id="IPR043502">
    <property type="entry name" value="DNA/RNA_pol_sf"/>
</dbReference>
<evidence type="ECO:0000259" key="2">
    <source>
        <dbReference type="Pfam" id="PF17919"/>
    </source>
</evidence>
<dbReference type="SUPFAM" id="SSF56672">
    <property type="entry name" value="DNA/RNA polymerases"/>
    <property type="match status" value="1"/>
</dbReference>
<dbReference type="InterPro" id="IPR041577">
    <property type="entry name" value="RT_RNaseH_2"/>
</dbReference>
<dbReference type="InterPro" id="IPR012337">
    <property type="entry name" value="RNaseH-like_sf"/>
</dbReference>
<organism evidence="3">
    <name type="scientific">Tanacetum cinerariifolium</name>
    <name type="common">Dalmatian daisy</name>
    <name type="synonym">Chrysanthemum cinerariifolium</name>
    <dbReference type="NCBI Taxonomy" id="118510"/>
    <lineage>
        <taxon>Eukaryota</taxon>
        <taxon>Viridiplantae</taxon>
        <taxon>Streptophyta</taxon>
        <taxon>Embryophyta</taxon>
        <taxon>Tracheophyta</taxon>
        <taxon>Spermatophyta</taxon>
        <taxon>Magnoliopsida</taxon>
        <taxon>eudicotyledons</taxon>
        <taxon>Gunneridae</taxon>
        <taxon>Pentapetalae</taxon>
        <taxon>asterids</taxon>
        <taxon>campanulids</taxon>
        <taxon>Asterales</taxon>
        <taxon>Asteraceae</taxon>
        <taxon>Asteroideae</taxon>
        <taxon>Anthemideae</taxon>
        <taxon>Anthemidinae</taxon>
        <taxon>Tanacetum</taxon>
    </lineage>
</organism>
<dbReference type="PANTHER" id="PTHR48475">
    <property type="entry name" value="RIBONUCLEASE H"/>
    <property type="match status" value="1"/>
</dbReference>
<dbReference type="GO" id="GO:0003676">
    <property type="term" value="F:nucleic acid binding"/>
    <property type="evidence" value="ECO:0007669"/>
    <property type="project" value="InterPro"/>
</dbReference>
<dbReference type="Pfam" id="PF17919">
    <property type="entry name" value="RT_RNaseH_2"/>
    <property type="match status" value="1"/>
</dbReference>
<dbReference type="GO" id="GO:0003964">
    <property type="term" value="F:RNA-directed DNA polymerase activity"/>
    <property type="evidence" value="ECO:0007669"/>
    <property type="project" value="UniProtKB-KW"/>
</dbReference>
<protein>
    <submittedName>
        <fullName evidence="3">Reverse transcriptase domain-containing protein</fullName>
    </submittedName>
</protein>
<accession>A0A6L2LXX0</accession>
<keyword evidence="3" id="KW-0548">Nucleotidyltransferase</keyword>
<dbReference type="InterPro" id="IPR043128">
    <property type="entry name" value="Rev_trsase/Diguanyl_cyclase"/>
</dbReference>